<dbReference type="AlphaFoldDB" id="A0A9D4LYF1"/>
<proteinExistence type="predicted"/>
<reference evidence="2" key="2">
    <citation type="submission" date="2020-11" db="EMBL/GenBank/DDBJ databases">
        <authorList>
            <person name="McCartney M.A."/>
            <person name="Auch B."/>
            <person name="Kono T."/>
            <person name="Mallez S."/>
            <person name="Becker A."/>
            <person name="Gohl D.M."/>
            <person name="Silverstein K.A.T."/>
            <person name="Koren S."/>
            <person name="Bechman K.B."/>
            <person name="Herman A."/>
            <person name="Abrahante J.E."/>
            <person name="Garbe J."/>
        </authorList>
    </citation>
    <scope>NUCLEOTIDE SEQUENCE</scope>
    <source>
        <strain evidence="2">Duluth1</strain>
        <tissue evidence="2">Whole animal</tissue>
    </source>
</reference>
<feature type="compositionally biased region" description="Basic and acidic residues" evidence="1">
    <location>
        <begin position="58"/>
        <end position="68"/>
    </location>
</feature>
<evidence type="ECO:0000256" key="1">
    <source>
        <dbReference type="SAM" id="MobiDB-lite"/>
    </source>
</evidence>
<feature type="region of interest" description="Disordered" evidence="1">
    <location>
        <begin position="58"/>
        <end position="86"/>
    </location>
</feature>
<name>A0A9D4LYF1_DREPO</name>
<organism evidence="2 3">
    <name type="scientific">Dreissena polymorpha</name>
    <name type="common">Zebra mussel</name>
    <name type="synonym">Mytilus polymorpha</name>
    <dbReference type="NCBI Taxonomy" id="45954"/>
    <lineage>
        <taxon>Eukaryota</taxon>
        <taxon>Metazoa</taxon>
        <taxon>Spiralia</taxon>
        <taxon>Lophotrochozoa</taxon>
        <taxon>Mollusca</taxon>
        <taxon>Bivalvia</taxon>
        <taxon>Autobranchia</taxon>
        <taxon>Heteroconchia</taxon>
        <taxon>Euheterodonta</taxon>
        <taxon>Imparidentia</taxon>
        <taxon>Neoheterodontei</taxon>
        <taxon>Myida</taxon>
        <taxon>Dreissenoidea</taxon>
        <taxon>Dreissenidae</taxon>
        <taxon>Dreissena</taxon>
    </lineage>
</organism>
<evidence type="ECO:0000313" key="2">
    <source>
        <dbReference type="EMBL" id="KAH3867455.1"/>
    </source>
</evidence>
<protein>
    <submittedName>
        <fullName evidence="2">Uncharacterized protein</fullName>
    </submittedName>
</protein>
<reference evidence="2" key="1">
    <citation type="journal article" date="2019" name="bioRxiv">
        <title>The Genome of the Zebra Mussel, Dreissena polymorpha: A Resource for Invasive Species Research.</title>
        <authorList>
            <person name="McCartney M.A."/>
            <person name="Auch B."/>
            <person name="Kono T."/>
            <person name="Mallez S."/>
            <person name="Zhang Y."/>
            <person name="Obille A."/>
            <person name="Becker A."/>
            <person name="Abrahante J.E."/>
            <person name="Garbe J."/>
            <person name="Badalamenti J.P."/>
            <person name="Herman A."/>
            <person name="Mangelson H."/>
            <person name="Liachko I."/>
            <person name="Sullivan S."/>
            <person name="Sone E.D."/>
            <person name="Koren S."/>
            <person name="Silverstein K.A.T."/>
            <person name="Beckman K.B."/>
            <person name="Gohl D.M."/>
        </authorList>
    </citation>
    <scope>NUCLEOTIDE SEQUENCE</scope>
    <source>
        <strain evidence="2">Duluth1</strain>
        <tissue evidence="2">Whole animal</tissue>
    </source>
</reference>
<keyword evidence="3" id="KW-1185">Reference proteome</keyword>
<sequence>MKALIKSVCKCKPMTDDIKYASFSKLNTCVVKSENSYSLLQKTACLSAQDELQAKNEDHMTAPRKSDTENCADAVQPNKDSSLEDEHVTFTSISTPYSADEMSGQCPVKGSSCKTVLHLKHSACLFCLSNHPKEITLSCTEDHQSISNMPGEEELTEDSDMDGTLLHVPTDTLATRRNSFDTSLEDVEIPFVEQDC</sequence>
<comment type="caution">
    <text evidence="2">The sequence shown here is derived from an EMBL/GenBank/DDBJ whole genome shotgun (WGS) entry which is preliminary data.</text>
</comment>
<dbReference type="EMBL" id="JAIWYP010000002">
    <property type="protein sequence ID" value="KAH3867455.1"/>
    <property type="molecule type" value="Genomic_DNA"/>
</dbReference>
<evidence type="ECO:0000313" key="3">
    <source>
        <dbReference type="Proteomes" id="UP000828390"/>
    </source>
</evidence>
<dbReference type="Proteomes" id="UP000828390">
    <property type="component" value="Unassembled WGS sequence"/>
</dbReference>
<gene>
    <name evidence="2" type="ORF">DPMN_030583</name>
</gene>
<accession>A0A9D4LYF1</accession>